<proteinExistence type="predicted"/>
<name>A0ABP3LRH7_9ACTN</name>
<evidence type="ECO:0000313" key="1">
    <source>
        <dbReference type="EMBL" id="GAA0505616.1"/>
    </source>
</evidence>
<gene>
    <name evidence="1" type="ORF">GCM10010390_05650</name>
</gene>
<evidence type="ECO:0000313" key="2">
    <source>
        <dbReference type="Proteomes" id="UP001501576"/>
    </source>
</evidence>
<reference evidence="2" key="1">
    <citation type="journal article" date="2019" name="Int. J. Syst. Evol. Microbiol.">
        <title>The Global Catalogue of Microorganisms (GCM) 10K type strain sequencing project: providing services to taxonomists for standard genome sequencing and annotation.</title>
        <authorList>
            <consortium name="The Broad Institute Genomics Platform"/>
            <consortium name="The Broad Institute Genome Sequencing Center for Infectious Disease"/>
            <person name="Wu L."/>
            <person name="Ma J."/>
        </authorList>
    </citation>
    <scope>NUCLEOTIDE SEQUENCE [LARGE SCALE GENOMIC DNA]</scope>
    <source>
        <strain evidence="2">JCM 5052</strain>
    </source>
</reference>
<keyword evidence="2" id="KW-1185">Reference proteome</keyword>
<dbReference type="Proteomes" id="UP001501576">
    <property type="component" value="Unassembled WGS sequence"/>
</dbReference>
<accession>A0ABP3LRH7</accession>
<comment type="caution">
    <text evidence="1">The sequence shown here is derived from an EMBL/GenBank/DDBJ whole genome shotgun (WGS) entry which is preliminary data.</text>
</comment>
<sequence length="184" mass="20050">MEIGFGGEAGSQIEKLTDPHICQMAHRPSHPRAVGSRAIDGLRYSPDYFLGCNSVDMVMVLPAEKVVVHPCRVRPIGAHLRNGPADLAASPAPQMARHCGRPVRFRRVRTHNGRYSPGSGFVRTVSHEKWLHVVQRHGMHGGVGGPGQPKYPAVTGAALSRKEEQQVASHEAQLNDEAQVAHRV</sequence>
<protein>
    <submittedName>
        <fullName evidence="1">Uncharacterized protein</fullName>
    </submittedName>
</protein>
<dbReference type="EMBL" id="BAAABZ010000002">
    <property type="protein sequence ID" value="GAA0505616.1"/>
    <property type="molecule type" value="Genomic_DNA"/>
</dbReference>
<organism evidence="1 2">
    <name type="scientific">Streptomyces mordarskii</name>
    <dbReference type="NCBI Taxonomy" id="1226758"/>
    <lineage>
        <taxon>Bacteria</taxon>
        <taxon>Bacillati</taxon>
        <taxon>Actinomycetota</taxon>
        <taxon>Actinomycetes</taxon>
        <taxon>Kitasatosporales</taxon>
        <taxon>Streptomycetaceae</taxon>
        <taxon>Streptomyces</taxon>
    </lineage>
</organism>